<protein>
    <submittedName>
        <fullName evidence="1">Uncharacterized protein</fullName>
    </submittedName>
</protein>
<reference evidence="1" key="2">
    <citation type="submission" date="2022-01" db="EMBL/GenBank/DDBJ databases">
        <authorList>
            <person name="Yamashiro T."/>
            <person name="Shiraishi A."/>
            <person name="Satake H."/>
            <person name="Nakayama K."/>
        </authorList>
    </citation>
    <scope>NUCLEOTIDE SEQUENCE</scope>
</reference>
<gene>
    <name evidence="1" type="ORF">Tco_0955334</name>
</gene>
<proteinExistence type="predicted"/>
<comment type="caution">
    <text evidence="1">The sequence shown here is derived from an EMBL/GenBank/DDBJ whole genome shotgun (WGS) entry which is preliminary data.</text>
</comment>
<sequence length="179" mass="19434">MVRCAHRTCEISSIQSLLPLSNRAFVPSPKLLFALSTKPLACGCLMEAKHWRIFNFSHQSLNGLSLNYFPLLDIISPGPWPSSHRSHSSRKDFLYKTPLITAYRLDLSCTAIAFFFSARSVSSVRPAIRASYSASLLVALNSNLRASSSTSMGAAGESSSGLSTMKSAKICPLIDTLGM</sequence>
<dbReference type="Proteomes" id="UP001151760">
    <property type="component" value="Unassembled WGS sequence"/>
</dbReference>
<accession>A0ABQ5E6X0</accession>
<organism evidence="1 2">
    <name type="scientific">Tanacetum coccineum</name>
    <dbReference type="NCBI Taxonomy" id="301880"/>
    <lineage>
        <taxon>Eukaryota</taxon>
        <taxon>Viridiplantae</taxon>
        <taxon>Streptophyta</taxon>
        <taxon>Embryophyta</taxon>
        <taxon>Tracheophyta</taxon>
        <taxon>Spermatophyta</taxon>
        <taxon>Magnoliopsida</taxon>
        <taxon>eudicotyledons</taxon>
        <taxon>Gunneridae</taxon>
        <taxon>Pentapetalae</taxon>
        <taxon>asterids</taxon>
        <taxon>campanulids</taxon>
        <taxon>Asterales</taxon>
        <taxon>Asteraceae</taxon>
        <taxon>Asteroideae</taxon>
        <taxon>Anthemideae</taxon>
        <taxon>Anthemidinae</taxon>
        <taxon>Tanacetum</taxon>
    </lineage>
</organism>
<keyword evidence="2" id="KW-1185">Reference proteome</keyword>
<evidence type="ECO:0000313" key="2">
    <source>
        <dbReference type="Proteomes" id="UP001151760"/>
    </source>
</evidence>
<name>A0ABQ5E6X0_9ASTR</name>
<reference evidence="1" key="1">
    <citation type="journal article" date="2022" name="Int. J. Mol. Sci.">
        <title>Draft Genome of Tanacetum Coccineum: Genomic Comparison of Closely Related Tanacetum-Family Plants.</title>
        <authorList>
            <person name="Yamashiro T."/>
            <person name="Shiraishi A."/>
            <person name="Nakayama K."/>
            <person name="Satake H."/>
        </authorList>
    </citation>
    <scope>NUCLEOTIDE SEQUENCE</scope>
</reference>
<evidence type="ECO:0000313" key="1">
    <source>
        <dbReference type="EMBL" id="GJT46619.1"/>
    </source>
</evidence>
<dbReference type="EMBL" id="BQNB010016000">
    <property type="protein sequence ID" value="GJT46619.1"/>
    <property type="molecule type" value="Genomic_DNA"/>
</dbReference>